<organism evidence="2 3">
    <name type="scientific">Spirobacillus cienkowskii</name>
    <dbReference type="NCBI Taxonomy" id="495820"/>
    <lineage>
        <taxon>Bacteria</taxon>
        <taxon>Pseudomonadati</taxon>
        <taxon>Bdellovibrionota</taxon>
        <taxon>Oligoflexia</taxon>
        <taxon>Silvanigrellales</taxon>
        <taxon>Spirobacillus</taxon>
    </lineage>
</organism>
<protein>
    <recommendedName>
        <fullName evidence="1">Cyanophage baseplate Pam3 plug gp18 domain-containing protein</fullName>
    </recommendedName>
</protein>
<gene>
    <name evidence="2" type="ORF">DCC88_00300</name>
</gene>
<dbReference type="EMBL" id="QOVW01000001">
    <property type="protein sequence ID" value="RDB37401.1"/>
    <property type="molecule type" value="Genomic_DNA"/>
</dbReference>
<evidence type="ECO:0000313" key="2">
    <source>
        <dbReference type="EMBL" id="RDB37401.1"/>
    </source>
</evidence>
<dbReference type="Pfam" id="PF22479">
    <property type="entry name" value="Pam3_gp18"/>
    <property type="match status" value="1"/>
</dbReference>
<dbReference type="InterPro" id="IPR054252">
    <property type="entry name" value="Pam3_gp18"/>
</dbReference>
<accession>A0A369KRY5</accession>
<comment type="caution">
    <text evidence="2">The sequence shown here is derived from an EMBL/GenBank/DDBJ whole genome shotgun (WGS) entry which is preliminary data.</text>
</comment>
<sequence length="113" mass="13625">MSLLYEIPLMKKKYYEISVLLDNVLFSFEFYWNERASRFFLSLYDSEYNLIISSVPIVLKIPIFHHINNKNIPKGKLIFIDTTNSIKTYKYEDFGTKIKLYYLEQKNEKYANI</sequence>
<dbReference type="Proteomes" id="UP000253934">
    <property type="component" value="Unassembled WGS sequence"/>
</dbReference>
<proteinExistence type="predicted"/>
<keyword evidence="3" id="KW-1185">Reference proteome</keyword>
<evidence type="ECO:0000313" key="3">
    <source>
        <dbReference type="Proteomes" id="UP000253934"/>
    </source>
</evidence>
<evidence type="ECO:0000259" key="1">
    <source>
        <dbReference type="Pfam" id="PF22479"/>
    </source>
</evidence>
<reference evidence="2" key="1">
    <citation type="submission" date="2018-04" db="EMBL/GenBank/DDBJ databases">
        <title>Draft genome sequence of the Candidatus Spirobacillus cienkowskii, a pathogen of freshwater Daphnia species, reconstructed from hemolymph metagenomic reads.</title>
        <authorList>
            <person name="Bresciani L."/>
            <person name="Lemos L.N."/>
            <person name="Wale N."/>
            <person name="Lin J.Y."/>
            <person name="Fernandes G.R."/>
            <person name="Duffy M.A."/>
            <person name="Rodrigues J.M."/>
        </authorList>
    </citation>
    <scope>NUCLEOTIDE SEQUENCE [LARGE SCALE GENOMIC DNA]</scope>
    <source>
        <strain evidence="2">Binning01</strain>
    </source>
</reference>
<dbReference type="AlphaFoldDB" id="A0A369KRY5"/>
<name>A0A369KRY5_9BACT</name>
<feature type="domain" description="Cyanophage baseplate Pam3 plug gp18" evidence="1">
    <location>
        <begin position="5"/>
        <end position="104"/>
    </location>
</feature>